<dbReference type="Gene3D" id="2.40.128.450">
    <property type="match status" value="1"/>
</dbReference>
<gene>
    <name evidence="6" type="ORF">ACFOY2_48420</name>
</gene>
<feature type="region of interest" description="Disordered" evidence="4">
    <location>
        <begin position="29"/>
        <end position="49"/>
    </location>
</feature>
<dbReference type="Pfam" id="PF17882">
    <property type="entry name" value="SBD"/>
    <property type="match status" value="1"/>
</dbReference>
<keyword evidence="7" id="KW-1185">Reference proteome</keyword>
<accession>A0ABV8GQ40</accession>
<sequence length="85" mass="9162">MATYQTEIHTGGGGWQRDEPLTLSIRNRDDVIPEDGRPPTGATVTWSTPRAGSGSVTFFDEGTRFEGTAQFPNEGPVGYRGKFAG</sequence>
<dbReference type="InterPro" id="IPR053726">
    <property type="entry name" value="Bacterial_Lectin_Domain_sf"/>
</dbReference>
<evidence type="ECO:0000259" key="5">
    <source>
        <dbReference type="Pfam" id="PF17882"/>
    </source>
</evidence>
<evidence type="ECO:0000313" key="6">
    <source>
        <dbReference type="EMBL" id="MFC4015114.1"/>
    </source>
</evidence>
<feature type="region of interest" description="Disordered" evidence="4">
    <location>
        <begin position="66"/>
        <end position="85"/>
    </location>
</feature>
<evidence type="ECO:0000256" key="1">
    <source>
        <dbReference type="ARBA" id="ARBA00008512"/>
    </source>
</evidence>
<evidence type="ECO:0000256" key="2">
    <source>
        <dbReference type="ARBA" id="ARBA00022734"/>
    </source>
</evidence>
<keyword evidence="3" id="KW-0677">Repeat</keyword>
<evidence type="ECO:0000256" key="4">
    <source>
        <dbReference type="SAM" id="MobiDB-lite"/>
    </source>
</evidence>
<keyword evidence="2" id="KW-0430">Lectin</keyword>
<evidence type="ECO:0000313" key="7">
    <source>
        <dbReference type="Proteomes" id="UP001595851"/>
    </source>
</evidence>
<name>A0ABV8GQ40_9ACTN</name>
<dbReference type="InterPro" id="IPR040964">
    <property type="entry name" value="SBD"/>
</dbReference>
<dbReference type="EMBL" id="JBHSBI010000040">
    <property type="protein sequence ID" value="MFC4015114.1"/>
    <property type="molecule type" value="Genomic_DNA"/>
</dbReference>
<feature type="domain" description="OAA-family lectin sugar binding" evidence="5">
    <location>
        <begin position="2"/>
        <end position="83"/>
    </location>
</feature>
<reference evidence="7" key="1">
    <citation type="journal article" date="2019" name="Int. J. Syst. Evol. Microbiol.">
        <title>The Global Catalogue of Microorganisms (GCM) 10K type strain sequencing project: providing services to taxonomists for standard genome sequencing and annotation.</title>
        <authorList>
            <consortium name="The Broad Institute Genomics Platform"/>
            <consortium name="The Broad Institute Genome Sequencing Center for Infectious Disease"/>
            <person name="Wu L."/>
            <person name="Ma J."/>
        </authorList>
    </citation>
    <scope>NUCLEOTIDE SEQUENCE [LARGE SCALE GENOMIC DNA]</scope>
    <source>
        <strain evidence="7">TBRC 1276</strain>
    </source>
</reference>
<proteinExistence type="inferred from homology"/>
<comment type="caution">
    <text evidence="6">The sequence shown here is derived from an EMBL/GenBank/DDBJ whole genome shotgun (WGS) entry which is preliminary data.</text>
</comment>
<evidence type="ECO:0000256" key="3">
    <source>
        <dbReference type="ARBA" id="ARBA00022737"/>
    </source>
</evidence>
<dbReference type="Proteomes" id="UP001595851">
    <property type="component" value="Unassembled WGS sequence"/>
</dbReference>
<dbReference type="RefSeq" id="WP_379534934.1">
    <property type="nucleotide sequence ID" value="NZ_JBHSBI010000040.1"/>
</dbReference>
<organism evidence="6 7">
    <name type="scientific">Nonomuraea purpurea</name>
    <dbReference type="NCBI Taxonomy" id="1849276"/>
    <lineage>
        <taxon>Bacteria</taxon>
        <taxon>Bacillati</taxon>
        <taxon>Actinomycetota</taxon>
        <taxon>Actinomycetes</taxon>
        <taxon>Streptosporangiales</taxon>
        <taxon>Streptosporangiaceae</taxon>
        <taxon>Nonomuraea</taxon>
    </lineage>
</organism>
<comment type="similarity">
    <text evidence="1">Belongs to the bacterial lectin family.</text>
</comment>
<protein>
    <recommendedName>
        <fullName evidence="5">OAA-family lectin sugar binding domain-containing protein</fullName>
    </recommendedName>
</protein>
<feature type="region of interest" description="Disordered" evidence="4">
    <location>
        <begin position="1"/>
        <end position="20"/>
    </location>
</feature>